<evidence type="ECO:0000313" key="2">
    <source>
        <dbReference type="Proteomes" id="UP000799437"/>
    </source>
</evidence>
<name>A0A6A6VX20_9PEZI</name>
<reference evidence="1" key="1">
    <citation type="journal article" date="2020" name="Stud. Mycol.">
        <title>101 Dothideomycetes genomes: a test case for predicting lifestyles and emergence of pathogens.</title>
        <authorList>
            <person name="Haridas S."/>
            <person name="Albert R."/>
            <person name="Binder M."/>
            <person name="Bloem J."/>
            <person name="Labutti K."/>
            <person name="Salamov A."/>
            <person name="Andreopoulos B."/>
            <person name="Baker S."/>
            <person name="Barry K."/>
            <person name="Bills G."/>
            <person name="Bluhm B."/>
            <person name="Cannon C."/>
            <person name="Castanera R."/>
            <person name="Culley D."/>
            <person name="Daum C."/>
            <person name="Ezra D."/>
            <person name="Gonzalez J."/>
            <person name="Henrissat B."/>
            <person name="Kuo A."/>
            <person name="Liang C."/>
            <person name="Lipzen A."/>
            <person name="Lutzoni F."/>
            <person name="Magnuson J."/>
            <person name="Mondo S."/>
            <person name="Nolan M."/>
            <person name="Ohm R."/>
            <person name="Pangilinan J."/>
            <person name="Park H.-J."/>
            <person name="Ramirez L."/>
            <person name="Alfaro M."/>
            <person name="Sun H."/>
            <person name="Tritt A."/>
            <person name="Yoshinaga Y."/>
            <person name="Zwiers L.-H."/>
            <person name="Turgeon B."/>
            <person name="Goodwin S."/>
            <person name="Spatafora J."/>
            <person name="Crous P."/>
            <person name="Grigoriev I."/>
        </authorList>
    </citation>
    <scope>NUCLEOTIDE SEQUENCE</scope>
    <source>
        <strain evidence="1">CBS 121739</strain>
    </source>
</reference>
<accession>A0A6A6VX20</accession>
<feature type="non-terminal residue" evidence="1">
    <location>
        <position position="90"/>
    </location>
</feature>
<dbReference type="EMBL" id="ML996581">
    <property type="protein sequence ID" value="KAF2754346.1"/>
    <property type="molecule type" value="Genomic_DNA"/>
</dbReference>
<keyword evidence="2" id="KW-1185">Reference proteome</keyword>
<evidence type="ECO:0000313" key="1">
    <source>
        <dbReference type="EMBL" id="KAF2754346.1"/>
    </source>
</evidence>
<gene>
    <name evidence="1" type="ORF">EJ05DRAFT_479863</name>
</gene>
<sequence>MNNIRGTCMYLARSELQSDNYYLLRSTIDDYARFFALAYHNTPKNMERASTDQLYYNYLSQLQRLRGGLPKRFRSTLNNLILCLPDLFAD</sequence>
<proteinExistence type="predicted"/>
<dbReference type="Proteomes" id="UP000799437">
    <property type="component" value="Unassembled WGS sequence"/>
</dbReference>
<dbReference type="GeneID" id="54485810"/>
<dbReference type="AlphaFoldDB" id="A0A6A6VX20"/>
<protein>
    <submittedName>
        <fullName evidence="1">Uncharacterized protein</fullName>
    </submittedName>
</protein>
<dbReference type="RefSeq" id="XP_033596797.1">
    <property type="nucleotide sequence ID" value="XM_033744756.1"/>
</dbReference>
<dbReference type="OrthoDB" id="5598852at2759"/>
<organism evidence="1 2">
    <name type="scientific">Pseudovirgaria hyperparasitica</name>
    <dbReference type="NCBI Taxonomy" id="470096"/>
    <lineage>
        <taxon>Eukaryota</taxon>
        <taxon>Fungi</taxon>
        <taxon>Dikarya</taxon>
        <taxon>Ascomycota</taxon>
        <taxon>Pezizomycotina</taxon>
        <taxon>Dothideomycetes</taxon>
        <taxon>Dothideomycetes incertae sedis</taxon>
        <taxon>Acrospermales</taxon>
        <taxon>Acrospermaceae</taxon>
        <taxon>Pseudovirgaria</taxon>
    </lineage>
</organism>